<reference evidence="1 2" key="1">
    <citation type="submission" date="2024-05" db="EMBL/GenBank/DDBJ databases">
        <authorList>
            <person name="Wallberg A."/>
        </authorList>
    </citation>
    <scope>NUCLEOTIDE SEQUENCE [LARGE SCALE GENOMIC DNA]</scope>
</reference>
<gene>
    <name evidence="1" type="ORF">MNOR_LOCUS20482</name>
</gene>
<proteinExistence type="predicted"/>
<organism evidence="1 2">
    <name type="scientific">Meganyctiphanes norvegica</name>
    <name type="common">Northern krill</name>
    <name type="synonym">Thysanopoda norvegica</name>
    <dbReference type="NCBI Taxonomy" id="48144"/>
    <lineage>
        <taxon>Eukaryota</taxon>
        <taxon>Metazoa</taxon>
        <taxon>Ecdysozoa</taxon>
        <taxon>Arthropoda</taxon>
        <taxon>Crustacea</taxon>
        <taxon>Multicrustacea</taxon>
        <taxon>Malacostraca</taxon>
        <taxon>Eumalacostraca</taxon>
        <taxon>Eucarida</taxon>
        <taxon>Euphausiacea</taxon>
        <taxon>Euphausiidae</taxon>
        <taxon>Meganyctiphanes</taxon>
    </lineage>
</organism>
<name>A0AAV2R454_MEGNR</name>
<dbReference type="AlphaFoldDB" id="A0AAV2R454"/>
<dbReference type="EMBL" id="CAXKWB010015867">
    <property type="protein sequence ID" value="CAL4114667.1"/>
    <property type="molecule type" value="Genomic_DNA"/>
</dbReference>
<keyword evidence="2" id="KW-1185">Reference proteome</keyword>
<evidence type="ECO:0000313" key="2">
    <source>
        <dbReference type="Proteomes" id="UP001497623"/>
    </source>
</evidence>
<accession>A0AAV2R454</accession>
<sequence length="113" mass="13084">MSGVDFAHGTKPLEHRRLLKTTSDVLSNNKQHGEQLCQAVILFSLELNHGLKYYTYNYVNEPVCTLGIMEQHRTWSQLVQAQPCTFLDVNGKSLELHRPTCGHQYYMQLYIEN</sequence>
<evidence type="ECO:0000313" key="1">
    <source>
        <dbReference type="EMBL" id="CAL4114667.1"/>
    </source>
</evidence>
<comment type="caution">
    <text evidence="1">The sequence shown here is derived from an EMBL/GenBank/DDBJ whole genome shotgun (WGS) entry which is preliminary data.</text>
</comment>
<protein>
    <submittedName>
        <fullName evidence="1">Uncharacterized protein</fullName>
    </submittedName>
</protein>
<dbReference type="Proteomes" id="UP001497623">
    <property type="component" value="Unassembled WGS sequence"/>
</dbReference>